<evidence type="ECO:0000256" key="1">
    <source>
        <dbReference type="ARBA" id="ARBA00000971"/>
    </source>
</evidence>
<sequence>MRRLVVLALALVPLALGGCSASTSSAEPSASTIGDISDIVIGGSDTLAPSLEFTPGLEYTSEQSELVWDGEGEHLEDGQPLLLDIYGASLVDGTTLINTYDGLPRSFVLAPEVVGEELYERLLAVRVGARLLVVAPPSLAAESEPPIAMVVDVLPDHAVGNEIDAGPAFPTVTRDRLTGEPSVEIPKGDPPADLQVATLVQGSGAQVKDGSYLTVNYSAWYWSKGEDEDGSWVKGDVFDSSWPVSTAPFELQIGSGQVIRGLDEGLLDQTAGSQVLLVVPASYGYAAKGTLVFVVDILDVWNPEGSA</sequence>
<dbReference type="PROSITE" id="PS51257">
    <property type="entry name" value="PROKAR_LIPOPROTEIN"/>
    <property type="match status" value="1"/>
</dbReference>
<dbReference type="Pfam" id="PF00254">
    <property type="entry name" value="FKBP_C"/>
    <property type="match status" value="1"/>
</dbReference>
<dbReference type="STRING" id="1043493.SAMN05421637_0018"/>
<dbReference type="EMBL" id="FNZI01000001">
    <property type="protein sequence ID" value="SEI79153.1"/>
    <property type="molecule type" value="Genomic_DNA"/>
</dbReference>
<dbReference type="RefSeq" id="WP_161786606.1">
    <property type="nucleotide sequence ID" value="NZ_BBLU01000001.1"/>
</dbReference>
<evidence type="ECO:0000259" key="8">
    <source>
        <dbReference type="PROSITE" id="PS50059"/>
    </source>
</evidence>
<feature type="signal peptide" evidence="7">
    <location>
        <begin position="1"/>
        <end position="26"/>
    </location>
</feature>
<keyword evidence="7" id="KW-0732">Signal</keyword>
<accession>A0A1H6TGD9</accession>
<dbReference type="InterPro" id="IPR046357">
    <property type="entry name" value="PPIase_dom_sf"/>
</dbReference>
<dbReference type="EC" id="5.2.1.8" evidence="6"/>
<gene>
    <name evidence="9" type="ORF">SAMN05421637_0018</name>
</gene>
<evidence type="ECO:0000313" key="10">
    <source>
        <dbReference type="Proteomes" id="UP000183315"/>
    </source>
</evidence>
<keyword evidence="10" id="KW-1185">Reference proteome</keyword>
<dbReference type="PANTHER" id="PTHR43811:SF19">
    <property type="entry name" value="39 KDA FK506-BINDING NUCLEAR PROTEIN"/>
    <property type="match status" value="1"/>
</dbReference>
<dbReference type="Proteomes" id="UP000183315">
    <property type="component" value="Unassembled WGS sequence"/>
</dbReference>
<dbReference type="eggNOG" id="COG0545">
    <property type="taxonomic scope" value="Bacteria"/>
</dbReference>
<dbReference type="PROSITE" id="PS50059">
    <property type="entry name" value="FKBP_PPIASE"/>
    <property type="match status" value="1"/>
</dbReference>
<dbReference type="AlphaFoldDB" id="A0A1H6TGD9"/>
<evidence type="ECO:0000256" key="5">
    <source>
        <dbReference type="PROSITE-ProRule" id="PRU00277"/>
    </source>
</evidence>
<feature type="domain" description="PPIase FKBP-type" evidence="8">
    <location>
        <begin position="210"/>
        <end position="307"/>
    </location>
</feature>
<evidence type="ECO:0000256" key="4">
    <source>
        <dbReference type="ARBA" id="ARBA00023235"/>
    </source>
</evidence>
<evidence type="ECO:0000256" key="2">
    <source>
        <dbReference type="ARBA" id="ARBA00006577"/>
    </source>
</evidence>
<dbReference type="GO" id="GO:0003755">
    <property type="term" value="F:peptidyl-prolyl cis-trans isomerase activity"/>
    <property type="evidence" value="ECO:0007669"/>
    <property type="project" value="UniProtKB-UniRule"/>
</dbReference>
<organism evidence="9 10">
    <name type="scientific">Demequina mangrovi</name>
    <dbReference type="NCBI Taxonomy" id="1043493"/>
    <lineage>
        <taxon>Bacteria</taxon>
        <taxon>Bacillati</taxon>
        <taxon>Actinomycetota</taxon>
        <taxon>Actinomycetes</taxon>
        <taxon>Micrococcales</taxon>
        <taxon>Demequinaceae</taxon>
        <taxon>Demequina</taxon>
    </lineage>
</organism>
<keyword evidence="3 5" id="KW-0697">Rotamase</keyword>
<keyword evidence="4 5" id="KW-0413">Isomerase</keyword>
<evidence type="ECO:0000313" key="9">
    <source>
        <dbReference type="EMBL" id="SEI79153.1"/>
    </source>
</evidence>
<protein>
    <recommendedName>
        <fullName evidence="6">Peptidyl-prolyl cis-trans isomerase</fullName>
        <ecNumber evidence="6">5.2.1.8</ecNumber>
    </recommendedName>
</protein>
<name>A0A1H6TGD9_9MICO</name>
<reference evidence="10" key="1">
    <citation type="submission" date="2016-10" db="EMBL/GenBank/DDBJ databases">
        <authorList>
            <person name="Varghese N."/>
        </authorList>
    </citation>
    <scope>NUCLEOTIDE SEQUENCE [LARGE SCALE GENOMIC DNA]</scope>
    <source>
        <strain evidence="10">DSM 24868</strain>
    </source>
</reference>
<dbReference type="InterPro" id="IPR001179">
    <property type="entry name" value="PPIase_FKBP_dom"/>
</dbReference>
<dbReference type="SUPFAM" id="SSF54534">
    <property type="entry name" value="FKBP-like"/>
    <property type="match status" value="2"/>
</dbReference>
<evidence type="ECO:0000256" key="7">
    <source>
        <dbReference type="SAM" id="SignalP"/>
    </source>
</evidence>
<comment type="similarity">
    <text evidence="2 6">Belongs to the FKBP-type PPIase family.</text>
</comment>
<dbReference type="PANTHER" id="PTHR43811">
    <property type="entry name" value="FKBP-TYPE PEPTIDYL-PROLYL CIS-TRANS ISOMERASE FKPA"/>
    <property type="match status" value="1"/>
</dbReference>
<comment type="catalytic activity">
    <reaction evidence="1 5 6">
        <text>[protein]-peptidylproline (omega=180) = [protein]-peptidylproline (omega=0)</text>
        <dbReference type="Rhea" id="RHEA:16237"/>
        <dbReference type="Rhea" id="RHEA-COMP:10747"/>
        <dbReference type="Rhea" id="RHEA-COMP:10748"/>
        <dbReference type="ChEBI" id="CHEBI:83833"/>
        <dbReference type="ChEBI" id="CHEBI:83834"/>
        <dbReference type="EC" id="5.2.1.8"/>
    </reaction>
</comment>
<feature type="chain" id="PRO_5010292869" description="Peptidyl-prolyl cis-trans isomerase" evidence="7">
    <location>
        <begin position="27"/>
        <end position="307"/>
    </location>
</feature>
<evidence type="ECO:0000256" key="6">
    <source>
        <dbReference type="RuleBase" id="RU003915"/>
    </source>
</evidence>
<dbReference type="Gene3D" id="3.10.50.40">
    <property type="match status" value="1"/>
</dbReference>
<proteinExistence type="inferred from homology"/>
<evidence type="ECO:0000256" key="3">
    <source>
        <dbReference type="ARBA" id="ARBA00023110"/>
    </source>
</evidence>